<evidence type="ECO:0000256" key="10">
    <source>
        <dbReference type="ARBA" id="ARBA00022691"/>
    </source>
</evidence>
<gene>
    <name evidence="15" type="primary">trmD</name>
    <name evidence="17" type="ORF">CYJ19_10040</name>
</gene>
<organism evidence="17 18">
    <name type="scientific">Winkia neuii</name>
    <dbReference type="NCBI Taxonomy" id="33007"/>
    <lineage>
        <taxon>Bacteria</taxon>
        <taxon>Bacillati</taxon>
        <taxon>Actinomycetota</taxon>
        <taxon>Actinomycetes</taxon>
        <taxon>Actinomycetales</taxon>
        <taxon>Actinomycetaceae</taxon>
        <taxon>Winkia</taxon>
    </lineage>
</organism>
<sequence length="440" mass="48050">MRFDVLTIFPDYFSVLDLSLLGKAGEAGLIDVRVHDLRDWASGKHRSVDHAPYGPGAGMVMRPDVWGRALDEVIGGDEVILAVPTPSGEQFTQRKAEELARHKRIVFAAGRYEGIDARVMEHYRSVGRVTVMEFSIGDYVLNGGEVASLVVIEAVGRLLDGVIGNPASLVEESYSEAGLLEYPVFTKPVQWRGLEVPEVLRGGNHAKIERWRRDRALEKTCARRPDMIQKLAPAQLDVSDREVIAASGYLAPPGAGRVVLAKAGLEQAHAISELAARTFPDACPPHLSVAGISDFIQKNLSETVLRSAIEAEQVYVATVDSQLVAYAWIIRSGPNEFVEDRALAKLMPAGSAYLSKLYVESAYRGQGIAGALLETAIESLQGCSQVVPAVGLGTNQKNKRAQKFYRRHGFRKRGTRNFLVGGQLNRDVCMVRELTGDSNA</sequence>
<protein>
    <recommendedName>
        <fullName evidence="6 15">tRNA (guanine-N(1)-)-methyltransferase</fullName>
        <ecNumber evidence="5 15">2.1.1.228</ecNumber>
    </recommendedName>
    <alternativeName>
        <fullName evidence="12 15">M1G-methyltransferase</fullName>
    </alternativeName>
    <alternativeName>
        <fullName evidence="13 15">tRNA [GM37] methyltransferase</fullName>
    </alternativeName>
</protein>
<evidence type="ECO:0000256" key="9">
    <source>
        <dbReference type="ARBA" id="ARBA00022679"/>
    </source>
</evidence>
<dbReference type="NCBIfam" id="NF000648">
    <property type="entry name" value="PRK00026.1"/>
    <property type="match status" value="1"/>
</dbReference>
<feature type="domain" description="N-acetyltransferase" evidence="16">
    <location>
        <begin position="258"/>
        <end position="435"/>
    </location>
</feature>
<dbReference type="HAMAP" id="MF_00605">
    <property type="entry name" value="TrmD"/>
    <property type="match status" value="1"/>
</dbReference>
<dbReference type="GO" id="GO:0052906">
    <property type="term" value="F:tRNA (guanine(37)-N1)-methyltransferase activity"/>
    <property type="evidence" value="ECO:0007669"/>
    <property type="project" value="UniProtKB-UniRule"/>
</dbReference>
<dbReference type="Pfam" id="PF01746">
    <property type="entry name" value="tRNA_m1G_MT"/>
    <property type="match status" value="1"/>
</dbReference>
<dbReference type="GO" id="GO:0016747">
    <property type="term" value="F:acyltransferase activity, transferring groups other than amino-acyl groups"/>
    <property type="evidence" value="ECO:0007669"/>
    <property type="project" value="InterPro"/>
</dbReference>
<dbReference type="GeneID" id="35867191"/>
<keyword evidence="18" id="KW-1185">Reference proteome</keyword>
<dbReference type="GO" id="GO:0005829">
    <property type="term" value="C:cytosol"/>
    <property type="evidence" value="ECO:0007669"/>
    <property type="project" value="TreeGrafter"/>
</dbReference>
<dbReference type="EC" id="2.1.1.228" evidence="5 15"/>
<evidence type="ECO:0000256" key="6">
    <source>
        <dbReference type="ARBA" id="ARBA00014679"/>
    </source>
</evidence>
<feature type="binding site" evidence="15">
    <location>
        <position position="110"/>
    </location>
    <ligand>
        <name>S-adenosyl-L-methionine</name>
        <dbReference type="ChEBI" id="CHEBI:59789"/>
    </ligand>
</feature>
<feature type="binding site" evidence="15">
    <location>
        <begin position="136"/>
        <end position="141"/>
    </location>
    <ligand>
        <name>S-adenosyl-L-methionine</name>
        <dbReference type="ChEBI" id="CHEBI:59789"/>
    </ligand>
</feature>
<reference evidence="17 18" key="1">
    <citation type="submission" date="2017-12" db="EMBL/GenBank/DDBJ databases">
        <title>Phylogenetic diversity of female urinary microbiome.</title>
        <authorList>
            <person name="Thomas-White K."/>
            <person name="Wolfe A.J."/>
        </authorList>
    </citation>
    <scope>NUCLEOTIDE SEQUENCE [LARGE SCALE GENOMIC DNA]</scope>
    <source>
        <strain evidence="17 18">UMB0402</strain>
    </source>
</reference>
<evidence type="ECO:0000256" key="7">
    <source>
        <dbReference type="ARBA" id="ARBA00022490"/>
    </source>
</evidence>
<comment type="similarity">
    <text evidence="3 15">Belongs to the RNA methyltransferase TrmD family.</text>
</comment>
<name>A0A2I1IKA7_9ACTO</name>
<dbReference type="PROSITE" id="PS51186">
    <property type="entry name" value="GNAT"/>
    <property type="match status" value="1"/>
</dbReference>
<proteinExistence type="inferred from homology"/>
<dbReference type="InterPro" id="IPR023148">
    <property type="entry name" value="tRNA_m1G_MeTrfase_C_sf"/>
</dbReference>
<dbReference type="AlphaFoldDB" id="A0A2I1IKA7"/>
<dbReference type="Gene3D" id="1.10.1270.20">
    <property type="entry name" value="tRNA(m1g37)methyltransferase, domain 2"/>
    <property type="match status" value="1"/>
</dbReference>
<evidence type="ECO:0000256" key="3">
    <source>
        <dbReference type="ARBA" id="ARBA00007630"/>
    </source>
</evidence>
<evidence type="ECO:0000256" key="14">
    <source>
        <dbReference type="ARBA" id="ARBA00047783"/>
    </source>
</evidence>
<dbReference type="CDD" id="cd04301">
    <property type="entry name" value="NAT_SF"/>
    <property type="match status" value="1"/>
</dbReference>
<comment type="catalytic activity">
    <reaction evidence="14 15">
        <text>guanosine(37) in tRNA + S-adenosyl-L-methionine = N(1)-methylguanosine(37) in tRNA + S-adenosyl-L-homocysteine + H(+)</text>
        <dbReference type="Rhea" id="RHEA:36899"/>
        <dbReference type="Rhea" id="RHEA-COMP:10145"/>
        <dbReference type="Rhea" id="RHEA-COMP:10147"/>
        <dbReference type="ChEBI" id="CHEBI:15378"/>
        <dbReference type="ChEBI" id="CHEBI:57856"/>
        <dbReference type="ChEBI" id="CHEBI:59789"/>
        <dbReference type="ChEBI" id="CHEBI:73542"/>
        <dbReference type="ChEBI" id="CHEBI:74269"/>
        <dbReference type="EC" id="2.1.1.228"/>
    </reaction>
</comment>
<keyword evidence="7 15" id="KW-0963">Cytoplasm</keyword>
<comment type="subunit">
    <text evidence="4 15">Homodimer.</text>
</comment>
<dbReference type="InterPro" id="IPR000182">
    <property type="entry name" value="GNAT_dom"/>
</dbReference>
<keyword evidence="11 15" id="KW-0819">tRNA processing</keyword>
<dbReference type="InterPro" id="IPR016181">
    <property type="entry name" value="Acyl_CoA_acyltransferase"/>
</dbReference>
<dbReference type="InterPro" id="IPR029028">
    <property type="entry name" value="Alpha/beta_knot_MTases"/>
</dbReference>
<dbReference type="RefSeq" id="WP_024331575.1">
    <property type="nucleotide sequence ID" value="NZ_JASOXK010000004.1"/>
</dbReference>
<dbReference type="GO" id="GO:0002939">
    <property type="term" value="P:tRNA N1-guanine methylation"/>
    <property type="evidence" value="ECO:0007669"/>
    <property type="project" value="TreeGrafter"/>
</dbReference>
<evidence type="ECO:0000259" key="16">
    <source>
        <dbReference type="PROSITE" id="PS51186"/>
    </source>
</evidence>
<dbReference type="Gene3D" id="3.40.1280.10">
    <property type="match status" value="1"/>
</dbReference>
<evidence type="ECO:0000256" key="2">
    <source>
        <dbReference type="ARBA" id="ARBA00004496"/>
    </source>
</evidence>
<dbReference type="STRING" id="33007.HMPREF3198_01834"/>
<dbReference type="PANTHER" id="PTHR46417:SF1">
    <property type="entry name" value="TRNA (GUANINE-N(1)-)-METHYLTRANSFERASE"/>
    <property type="match status" value="1"/>
</dbReference>
<evidence type="ECO:0000256" key="11">
    <source>
        <dbReference type="ARBA" id="ARBA00022694"/>
    </source>
</evidence>
<keyword evidence="9 15" id="KW-0808">Transferase</keyword>
<evidence type="ECO:0000256" key="8">
    <source>
        <dbReference type="ARBA" id="ARBA00022603"/>
    </source>
</evidence>
<dbReference type="EMBL" id="PKKO01000006">
    <property type="protein sequence ID" value="PKY71551.1"/>
    <property type="molecule type" value="Genomic_DNA"/>
</dbReference>
<evidence type="ECO:0000256" key="13">
    <source>
        <dbReference type="ARBA" id="ARBA00033392"/>
    </source>
</evidence>
<dbReference type="SUPFAM" id="SSF55729">
    <property type="entry name" value="Acyl-CoA N-acyltransferases (Nat)"/>
    <property type="match status" value="1"/>
</dbReference>
<evidence type="ECO:0000313" key="18">
    <source>
        <dbReference type="Proteomes" id="UP000235122"/>
    </source>
</evidence>
<evidence type="ECO:0000256" key="12">
    <source>
        <dbReference type="ARBA" id="ARBA00029736"/>
    </source>
</evidence>
<evidence type="ECO:0000256" key="15">
    <source>
        <dbReference type="HAMAP-Rule" id="MF_00605"/>
    </source>
</evidence>
<dbReference type="InterPro" id="IPR029026">
    <property type="entry name" value="tRNA_m1G_MTases_N"/>
</dbReference>
<comment type="caution">
    <text evidence="17">The sequence shown here is derived from an EMBL/GenBank/DDBJ whole genome shotgun (WGS) entry which is preliminary data.</text>
</comment>
<evidence type="ECO:0000256" key="4">
    <source>
        <dbReference type="ARBA" id="ARBA00011738"/>
    </source>
</evidence>
<evidence type="ECO:0000256" key="5">
    <source>
        <dbReference type="ARBA" id="ARBA00012807"/>
    </source>
</evidence>
<dbReference type="Pfam" id="PF13508">
    <property type="entry name" value="Acetyltransf_7"/>
    <property type="match status" value="1"/>
</dbReference>
<dbReference type="Gene3D" id="3.40.630.30">
    <property type="match status" value="1"/>
</dbReference>
<evidence type="ECO:0000313" key="17">
    <source>
        <dbReference type="EMBL" id="PKY71551.1"/>
    </source>
</evidence>
<accession>A0A2I1IKA7</accession>
<dbReference type="SUPFAM" id="SSF75217">
    <property type="entry name" value="alpha/beta knot"/>
    <property type="match status" value="1"/>
</dbReference>
<comment type="function">
    <text evidence="1 15">Specifically methylates guanosine-37 in various tRNAs.</text>
</comment>
<dbReference type="PANTHER" id="PTHR46417">
    <property type="entry name" value="TRNA (GUANINE-N(1)-)-METHYLTRANSFERASE"/>
    <property type="match status" value="1"/>
</dbReference>
<dbReference type="InterPro" id="IPR002649">
    <property type="entry name" value="tRNA_m1G_MeTrfase_TrmD"/>
</dbReference>
<keyword evidence="8 15" id="KW-0489">Methyltransferase</keyword>
<dbReference type="NCBIfam" id="TIGR00088">
    <property type="entry name" value="trmD"/>
    <property type="match status" value="1"/>
</dbReference>
<dbReference type="CDD" id="cd18080">
    <property type="entry name" value="TrmD-like"/>
    <property type="match status" value="1"/>
</dbReference>
<comment type="subcellular location">
    <subcellularLocation>
        <location evidence="2 15">Cytoplasm</location>
    </subcellularLocation>
</comment>
<evidence type="ECO:0000256" key="1">
    <source>
        <dbReference type="ARBA" id="ARBA00002634"/>
    </source>
</evidence>
<dbReference type="InterPro" id="IPR016009">
    <property type="entry name" value="tRNA_MeTrfase_TRMD/TRM10"/>
</dbReference>
<keyword evidence="10 15" id="KW-0949">S-adenosyl-L-methionine</keyword>
<dbReference type="Proteomes" id="UP000235122">
    <property type="component" value="Unassembled WGS sequence"/>
</dbReference>